<dbReference type="InterPro" id="IPR020845">
    <property type="entry name" value="AMP-binding_CS"/>
</dbReference>
<evidence type="ECO:0000313" key="5">
    <source>
        <dbReference type="EMBL" id="BEQ14641.1"/>
    </source>
</evidence>
<feature type="domain" description="AMP-binding enzyme C-terminal" evidence="4">
    <location>
        <begin position="481"/>
        <end position="557"/>
    </location>
</feature>
<dbReference type="InterPro" id="IPR000873">
    <property type="entry name" value="AMP-dep_synth/lig_dom"/>
</dbReference>
<dbReference type="KEGG" id="dmp:FAK_17070"/>
<proteinExistence type="inferred from homology"/>
<dbReference type="Proteomes" id="UP001366166">
    <property type="component" value="Chromosome"/>
</dbReference>
<feature type="domain" description="AMP-dependent synthetase/ligase" evidence="3">
    <location>
        <begin position="35"/>
        <end position="426"/>
    </location>
</feature>
<evidence type="ECO:0000259" key="3">
    <source>
        <dbReference type="Pfam" id="PF00501"/>
    </source>
</evidence>
<dbReference type="InterPro" id="IPR050237">
    <property type="entry name" value="ATP-dep_AMP-bd_enzyme"/>
</dbReference>
<evidence type="ECO:0000259" key="4">
    <source>
        <dbReference type="Pfam" id="PF13193"/>
    </source>
</evidence>
<sequence>MDAKQAYLSKPWLQHYPSEVPPELEIPVVSIPEMFERVVEKYGNKTSLIYYGKKISYRELKDQADRFAAALSGMGVAKGDRVALFLLNCPQYVIAYLGALKAGAVVTPVSPVYTSQEVRHQLNDSGAKVVVCQDILYDKVAESGVELDKVIITGVDEYLPKLKKMFAKKIMAKAYGGMHVPDEAQIQREGLLKFQEVIKSAPAQAPSVSIDPLADLAALPYTGGTTGLPKAAMLTHYNIIACQAQSLSFWKEQFEEGNETIIAFLPMFHIYGQVVIMLTSLVNGYTMVLFTTPDMDEILGAVERYDASGFYGVPTLYEYLKEYDKTDRVDWKRIKVIVCGADTLHESTVQGWERRTGSHITEGYGMTETAAVSHTNPLHRPKRGSFGIPIPNVTAAIMEVDGNEFLPVGEVGEMVLSGPNIMGGYWQRPDDNRDTMIEIEGRTWMRTGDLVSMDEEGYFHFFDRKRDLIKHKGYSVFAKHVEEVLYNHPQVKAAGVVGVPDPKVGQLIKAYVVLQAEARGKLSEEELISHCKDKLAHYKVPQIIEFRGELPKTDVGKVSRRELREEAEES</sequence>
<dbReference type="FunFam" id="3.30.300.30:FF:000008">
    <property type="entry name" value="2,3-dihydroxybenzoate-AMP ligase"/>
    <property type="match status" value="1"/>
</dbReference>
<keyword evidence="6" id="KW-1185">Reference proteome</keyword>
<dbReference type="Gene3D" id="3.40.50.12780">
    <property type="entry name" value="N-terminal domain of ligase-like"/>
    <property type="match status" value="1"/>
</dbReference>
<evidence type="ECO:0000256" key="2">
    <source>
        <dbReference type="ARBA" id="ARBA00022598"/>
    </source>
</evidence>
<dbReference type="SUPFAM" id="SSF56801">
    <property type="entry name" value="Acetyl-CoA synthetase-like"/>
    <property type="match status" value="1"/>
</dbReference>
<dbReference type="InterPro" id="IPR042099">
    <property type="entry name" value="ANL_N_sf"/>
</dbReference>
<keyword evidence="2 5" id="KW-0436">Ligase</keyword>
<dbReference type="AlphaFoldDB" id="A0AAU9EBW1"/>
<dbReference type="Pfam" id="PF00501">
    <property type="entry name" value="AMP-binding"/>
    <property type="match status" value="1"/>
</dbReference>
<dbReference type="GO" id="GO:0016878">
    <property type="term" value="F:acid-thiol ligase activity"/>
    <property type="evidence" value="ECO:0007669"/>
    <property type="project" value="UniProtKB-ARBA"/>
</dbReference>
<dbReference type="PROSITE" id="PS00455">
    <property type="entry name" value="AMP_BINDING"/>
    <property type="match status" value="1"/>
</dbReference>
<dbReference type="RefSeq" id="WP_338606345.1">
    <property type="nucleotide sequence ID" value="NZ_AP028679.1"/>
</dbReference>
<organism evidence="5 6">
    <name type="scientific">Desulfoferula mesophila</name>
    <dbReference type="NCBI Taxonomy" id="3058419"/>
    <lineage>
        <taxon>Bacteria</taxon>
        <taxon>Pseudomonadati</taxon>
        <taxon>Thermodesulfobacteriota</taxon>
        <taxon>Desulfarculia</taxon>
        <taxon>Desulfarculales</taxon>
        <taxon>Desulfarculaceae</taxon>
        <taxon>Desulfoferula</taxon>
    </lineage>
</organism>
<dbReference type="Pfam" id="PF13193">
    <property type="entry name" value="AMP-binding_C"/>
    <property type="match status" value="1"/>
</dbReference>
<evidence type="ECO:0000313" key="6">
    <source>
        <dbReference type="Proteomes" id="UP001366166"/>
    </source>
</evidence>
<dbReference type="PANTHER" id="PTHR43767:SF1">
    <property type="entry name" value="NONRIBOSOMAL PEPTIDE SYNTHASE PES1 (EUROFUNG)-RELATED"/>
    <property type="match status" value="1"/>
</dbReference>
<protein>
    <submittedName>
        <fullName evidence="5">Long-chain fatty acid--CoA ligase</fullName>
    </submittedName>
</protein>
<dbReference type="InterPro" id="IPR045851">
    <property type="entry name" value="AMP-bd_C_sf"/>
</dbReference>
<dbReference type="EMBL" id="AP028679">
    <property type="protein sequence ID" value="BEQ14641.1"/>
    <property type="molecule type" value="Genomic_DNA"/>
</dbReference>
<dbReference type="InterPro" id="IPR025110">
    <property type="entry name" value="AMP-bd_C"/>
</dbReference>
<dbReference type="Gene3D" id="3.30.300.30">
    <property type="match status" value="1"/>
</dbReference>
<comment type="similarity">
    <text evidence="1">Belongs to the ATP-dependent AMP-binding enzyme family.</text>
</comment>
<reference evidence="6" key="1">
    <citation type="journal article" date="2023" name="Arch. Microbiol.">
        <title>Desulfoferula mesophilus gen. nov. sp. nov., a mesophilic sulfate-reducing bacterium isolated from a brackish lake sediment.</title>
        <authorList>
            <person name="Watanabe T."/>
            <person name="Yabe T."/>
            <person name="Tsuji J.M."/>
            <person name="Fukui M."/>
        </authorList>
    </citation>
    <scope>NUCLEOTIDE SEQUENCE [LARGE SCALE GENOMIC DNA]</scope>
    <source>
        <strain evidence="6">12FAK</strain>
    </source>
</reference>
<gene>
    <name evidence="5" type="ORF">FAK_17070</name>
</gene>
<name>A0AAU9EBW1_9BACT</name>
<evidence type="ECO:0000256" key="1">
    <source>
        <dbReference type="ARBA" id="ARBA00006432"/>
    </source>
</evidence>
<dbReference type="PANTHER" id="PTHR43767">
    <property type="entry name" value="LONG-CHAIN-FATTY-ACID--COA LIGASE"/>
    <property type="match status" value="1"/>
</dbReference>
<accession>A0AAU9EBW1</accession>